<dbReference type="InterPro" id="IPR001995">
    <property type="entry name" value="Peptidase_A2_cat"/>
</dbReference>
<dbReference type="InterPro" id="IPR001969">
    <property type="entry name" value="Aspartic_peptidase_AS"/>
</dbReference>
<name>B0T730_CAUSK</name>
<reference evidence="4" key="1">
    <citation type="submission" date="2008-01" db="EMBL/GenBank/DDBJ databases">
        <title>Complete sequence of chromosome of Caulobacter sp. K31.</title>
        <authorList>
            <consortium name="US DOE Joint Genome Institute"/>
            <person name="Copeland A."/>
            <person name="Lucas S."/>
            <person name="Lapidus A."/>
            <person name="Barry K."/>
            <person name="Glavina del Rio T."/>
            <person name="Dalin E."/>
            <person name="Tice H."/>
            <person name="Pitluck S."/>
            <person name="Bruce D."/>
            <person name="Goodwin L."/>
            <person name="Thompson L.S."/>
            <person name="Brettin T."/>
            <person name="Detter J.C."/>
            <person name="Han C."/>
            <person name="Schmutz J."/>
            <person name="Larimer F."/>
            <person name="Land M."/>
            <person name="Hauser L."/>
            <person name="Kyrpides N."/>
            <person name="Kim E."/>
            <person name="Stephens C."/>
            <person name="Richardson P."/>
        </authorList>
    </citation>
    <scope>NUCLEOTIDE SEQUENCE [LARGE SCALE GENOMIC DNA]</scope>
    <source>
        <strain evidence="4">K31</strain>
    </source>
</reference>
<dbReference type="SUPFAM" id="SSF50630">
    <property type="entry name" value="Acid proteases"/>
    <property type="match status" value="2"/>
</dbReference>
<dbReference type="InterPro" id="IPR021109">
    <property type="entry name" value="Peptidase_aspartic_dom_sf"/>
</dbReference>
<dbReference type="KEGG" id="cak:Caul_3541"/>
<keyword evidence="1" id="KW-0378">Hydrolase</keyword>
<dbReference type="CDD" id="cd05483">
    <property type="entry name" value="retropepsin_like_bacteria"/>
    <property type="match status" value="1"/>
</dbReference>
<proteinExistence type="predicted"/>
<evidence type="ECO:0000259" key="3">
    <source>
        <dbReference type="PROSITE" id="PS50175"/>
    </source>
</evidence>
<dbReference type="PROSITE" id="PS00141">
    <property type="entry name" value="ASP_PROTEASE"/>
    <property type="match status" value="1"/>
</dbReference>
<dbReference type="OrthoDB" id="107347at2"/>
<dbReference type="HOGENOM" id="CLU_064734_0_0_5"/>
<keyword evidence="2" id="KW-0732">Signal</keyword>
<gene>
    <name evidence="4" type="ordered locus">Caul_3541</name>
</gene>
<dbReference type="eggNOG" id="COG3577">
    <property type="taxonomic scope" value="Bacteria"/>
</dbReference>
<dbReference type="Pfam" id="PF13650">
    <property type="entry name" value="Asp_protease_2"/>
    <property type="match status" value="1"/>
</dbReference>
<dbReference type="GO" id="GO:0004190">
    <property type="term" value="F:aspartic-type endopeptidase activity"/>
    <property type="evidence" value="ECO:0007669"/>
    <property type="project" value="InterPro"/>
</dbReference>
<feature type="chain" id="PRO_5002755991" description="Peptidase A2 domain-containing protein" evidence="2">
    <location>
        <begin position="27"/>
        <end position="313"/>
    </location>
</feature>
<feature type="signal peptide" evidence="2">
    <location>
        <begin position="1"/>
        <end position="26"/>
    </location>
</feature>
<evidence type="ECO:0000256" key="1">
    <source>
        <dbReference type="ARBA" id="ARBA00022801"/>
    </source>
</evidence>
<dbReference type="PROSITE" id="PS50175">
    <property type="entry name" value="ASP_PROT_RETROV"/>
    <property type="match status" value="1"/>
</dbReference>
<dbReference type="Pfam" id="PF13975">
    <property type="entry name" value="gag-asp_proteas"/>
    <property type="match status" value="1"/>
</dbReference>
<accession>B0T730</accession>
<dbReference type="EMBL" id="CP000927">
    <property type="protein sequence ID" value="ABZ72668.1"/>
    <property type="molecule type" value="Genomic_DNA"/>
</dbReference>
<dbReference type="GO" id="GO:0006508">
    <property type="term" value="P:proteolysis"/>
    <property type="evidence" value="ECO:0007669"/>
    <property type="project" value="InterPro"/>
</dbReference>
<protein>
    <recommendedName>
        <fullName evidence="3">Peptidase A2 domain-containing protein</fullName>
    </recommendedName>
</protein>
<evidence type="ECO:0000256" key="2">
    <source>
        <dbReference type="SAM" id="SignalP"/>
    </source>
</evidence>
<organism evidence="4">
    <name type="scientific">Caulobacter sp. (strain K31)</name>
    <dbReference type="NCBI Taxonomy" id="366602"/>
    <lineage>
        <taxon>Bacteria</taxon>
        <taxon>Pseudomonadati</taxon>
        <taxon>Pseudomonadota</taxon>
        <taxon>Alphaproteobacteria</taxon>
        <taxon>Caulobacterales</taxon>
        <taxon>Caulobacteraceae</taxon>
        <taxon>Caulobacter</taxon>
    </lineage>
</organism>
<dbReference type="STRING" id="366602.Caul_3541"/>
<sequence length="313" mass="33156" precursor="true">MDNVLISRRYLATALSILAVPGIALANQQDPRLAPGTPTRVLDGARRLTVQVYLNGQGPYAFLVDTGANASVVSSGVANQLGLPAGQNVTLHGIAGAEVVGTVFLDRIRVGHRERQGLTLSVLSDRYLTAPGILGMDWLGDQGLTLNVADKQMHVGASLPKTDEYSVSVPAKLQRSGLTLIEASAAGVPTLAFLDTGSTTTVGNAALMEATIRRRGVTTDWTDLQLVSLTGQTMTGRLAALKRLTFGTISLINLPVVFGPIHTFDYWGISDRPALLLGMDVLNIFETVSLDSRRGAVHFQLAPASVDRDTATS</sequence>
<dbReference type="AlphaFoldDB" id="B0T730"/>
<feature type="domain" description="Peptidase A2" evidence="3">
    <location>
        <begin position="60"/>
        <end position="96"/>
    </location>
</feature>
<dbReference type="InterPro" id="IPR034122">
    <property type="entry name" value="Retropepsin-like_bacterial"/>
</dbReference>
<dbReference type="Gene3D" id="2.40.70.10">
    <property type="entry name" value="Acid Proteases"/>
    <property type="match status" value="2"/>
</dbReference>
<evidence type="ECO:0000313" key="4">
    <source>
        <dbReference type="EMBL" id="ABZ72668.1"/>
    </source>
</evidence>